<sequence length="154" mass="16241">MASISASGTRRAAPISGLVLLPLLVAASAPTPTPTVEVSITGLRNMKGQILVCLTANPKAFPDCSKDKGSVRMAVKAADTGDFLIHAPAAGTYAIAVVHDENGNNKMDLAIFLPREGFGFSRNPAIRMGPPKFQAASFVVAGEVRQTIRMKYML</sequence>
<evidence type="ECO:0000313" key="2">
    <source>
        <dbReference type="Proteomes" id="UP000238954"/>
    </source>
</evidence>
<keyword evidence="2" id="KW-1185">Reference proteome</keyword>
<proteinExistence type="predicted"/>
<dbReference type="EMBL" id="PHFW01000002">
    <property type="protein sequence ID" value="PQM28361.1"/>
    <property type="molecule type" value="Genomic_DNA"/>
</dbReference>
<accession>A0A2S8B7H2</accession>
<name>A0A2S8B7H2_9SPHN</name>
<dbReference type="Pfam" id="PF09912">
    <property type="entry name" value="DUF2141"/>
    <property type="match status" value="1"/>
</dbReference>
<comment type="caution">
    <text evidence="1">The sequence shown here is derived from an EMBL/GenBank/DDBJ whole genome shotgun (WGS) entry which is preliminary data.</text>
</comment>
<organism evidence="1 2">
    <name type="scientific">Sphingopyxis lindanitolerans</name>
    <dbReference type="NCBI Taxonomy" id="2054227"/>
    <lineage>
        <taxon>Bacteria</taxon>
        <taxon>Pseudomonadati</taxon>
        <taxon>Pseudomonadota</taxon>
        <taxon>Alphaproteobacteria</taxon>
        <taxon>Sphingomonadales</taxon>
        <taxon>Sphingomonadaceae</taxon>
        <taxon>Sphingopyxis</taxon>
    </lineage>
</organism>
<dbReference type="OrthoDB" id="9788332at2"/>
<dbReference type="AlphaFoldDB" id="A0A2S8B7H2"/>
<evidence type="ECO:0000313" key="1">
    <source>
        <dbReference type="EMBL" id="PQM28361.1"/>
    </source>
</evidence>
<dbReference type="InterPro" id="IPR018673">
    <property type="entry name" value="DUF2141"/>
</dbReference>
<reference evidence="2" key="1">
    <citation type="submission" date="2017-11" db="EMBL/GenBank/DDBJ databases">
        <title>The complete genome sequence of Sphingopyxis pomeranensis sp. nov. strain WS5A3p.</title>
        <authorList>
            <person name="Kaminski M.A."/>
        </authorList>
    </citation>
    <scope>NUCLEOTIDE SEQUENCE [LARGE SCALE GENOMIC DNA]</scope>
    <source>
        <strain evidence="2">WS5A3p</strain>
    </source>
</reference>
<gene>
    <name evidence="1" type="ORF">CVO77_07690</name>
</gene>
<evidence type="ECO:0008006" key="3">
    <source>
        <dbReference type="Google" id="ProtNLM"/>
    </source>
</evidence>
<dbReference type="Proteomes" id="UP000238954">
    <property type="component" value="Chromosome"/>
</dbReference>
<protein>
    <recommendedName>
        <fullName evidence="3">DUF2141 domain-containing protein</fullName>
    </recommendedName>
</protein>